<dbReference type="Gene3D" id="1.10.600.10">
    <property type="entry name" value="Farnesyl Diphosphate Synthase"/>
    <property type="match status" value="1"/>
</dbReference>
<keyword evidence="2" id="KW-0999">Mitochondrion inner membrane</keyword>
<dbReference type="SUPFAM" id="SSF48576">
    <property type="entry name" value="Terpenoid synthases"/>
    <property type="match status" value="1"/>
</dbReference>
<protein>
    <recommendedName>
        <fullName evidence="9">NADH dehydrogenase (Ubiquinone) complex I, assembly factor 6</fullName>
    </recommendedName>
</protein>
<evidence type="ECO:0000256" key="2">
    <source>
        <dbReference type="ARBA" id="ARBA00022792"/>
    </source>
</evidence>
<comment type="caution">
    <text evidence="7">The sequence shown here is derived from an EMBL/GenBank/DDBJ whole genome shotgun (WGS) entry which is preliminary data.</text>
</comment>
<sequence>MSKSSASVALRGALSYCVQQVQVHDYVHYLTLLHLPVGLRTAAFTLRAFNVETGRILESAREPHLAMMRFQWWREALDGLYKGKLLEHPVVTALSPVIAEHKLSKLWFSRILDARQSDLEREGAPRTMQEVEKYVENTASALLYLTLEAAGVRSTSADHAASHVGKAEGIGLLLKASPHHSLFHHTYIPIEVAARHSVSQEDIYRKVYSEGLANAVLDVASVAEAHLSKAHALAGTVPSAAVPVLLPAVPAGVLLNSLEKMHFNVFDPKLARGVNGISPLWMQLQLKWHALRKTY</sequence>
<evidence type="ECO:0000256" key="6">
    <source>
        <dbReference type="ARBA" id="ARBA00038273"/>
    </source>
</evidence>
<dbReference type="OrthoDB" id="10252354at2759"/>
<dbReference type="InterPro" id="IPR008949">
    <property type="entry name" value="Isoprenoid_synthase_dom_sf"/>
</dbReference>
<organism evidence="7 8">
    <name type="scientific">Adiantum capillus-veneris</name>
    <name type="common">Maidenhair fern</name>
    <dbReference type="NCBI Taxonomy" id="13818"/>
    <lineage>
        <taxon>Eukaryota</taxon>
        <taxon>Viridiplantae</taxon>
        <taxon>Streptophyta</taxon>
        <taxon>Embryophyta</taxon>
        <taxon>Tracheophyta</taxon>
        <taxon>Polypodiopsida</taxon>
        <taxon>Polypodiidae</taxon>
        <taxon>Polypodiales</taxon>
        <taxon>Pteridineae</taxon>
        <taxon>Pteridaceae</taxon>
        <taxon>Vittarioideae</taxon>
        <taxon>Adiantum</taxon>
    </lineage>
</organism>
<dbReference type="Pfam" id="PF00494">
    <property type="entry name" value="SQS_PSY"/>
    <property type="match status" value="1"/>
</dbReference>
<evidence type="ECO:0000256" key="5">
    <source>
        <dbReference type="ARBA" id="ARBA00023136"/>
    </source>
</evidence>
<dbReference type="EMBL" id="JABFUD020000022">
    <property type="protein sequence ID" value="KAI5062144.1"/>
    <property type="molecule type" value="Genomic_DNA"/>
</dbReference>
<keyword evidence="8" id="KW-1185">Reference proteome</keyword>
<dbReference type="PANTHER" id="PTHR21181:SF13">
    <property type="entry name" value="NADH DEHYDROGENASE (UBIQUINONE) COMPLEX I, ASSEMBLY FACTOR 6"/>
    <property type="match status" value="1"/>
</dbReference>
<evidence type="ECO:0000313" key="7">
    <source>
        <dbReference type="EMBL" id="KAI5062144.1"/>
    </source>
</evidence>
<dbReference type="AlphaFoldDB" id="A0A9D4U7T7"/>
<reference evidence="7" key="1">
    <citation type="submission" date="2021-01" db="EMBL/GenBank/DDBJ databases">
        <title>Adiantum capillus-veneris genome.</title>
        <authorList>
            <person name="Fang Y."/>
            <person name="Liao Q."/>
        </authorList>
    </citation>
    <scope>NUCLEOTIDE SEQUENCE</scope>
    <source>
        <strain evidence="7">H3</strain>
        <tissue evidence="7">Leaf</tissue>
    </source>
</reference>
<keyword evidence="4" id="KW-0496">Mitochondrion</keyword>
<comment type="subcellular location">
    <subcellularLocation>
        <location evidence="1">Mitochondrion inner membrane</location>
    </subcellularLocation>
</comment>
<keyword evidence="5" id="KW-0472">Membrane</keyword>
<evidence type="ECO:0000256" key="1">
    <source>
        <dbReference type="ARBA" id="ARBA00004273"/>
    </source>
</evidence>
<dbReference type="GO" id="GO:0005743">
    <property type="term" value="C:mitochondrial inner membrane"/>
    <property type="evidence" value="ECO:0007669"/>
    <property type="project" value="UniProtKB-SubCell"/>
</dbReference>
<keyword evidence="3" id="KW-0809">Transit peptide</keyword>
<evidence type="ECO:0000256" key="3">
    <source>
        <dbReference type="ARBA" id="ARBA00022946"/>
    </source>
</evidence>
<dbReference type="Proteomes" id="UP000886520">
    <property type="component" value="Chromosome 22"/>
</dbReference>
<evidence type="ECO:0008006" key="9">
    <source>
        <dbReference type="Google" id="ProtNLM"/>
    </source>
</evidence>
<dbReference type="InterPro" id="IPR002060">
    <property type="entry name" value="Squ/phyt_synthse"/>
</dbReference>
<name>A0A9D4U7T7_ADICA</name>
<gene>
    <name evidence="7" type="ORF">GOP47_0022683</name>
</gene>
<proteinExistence type="inferred from homology"/>
<dbReference type="PANTHER" id="PTHR21181">
    <property type="match status" value="1"/>
</dbReference>
<dbReference type="GO" id="GO:0032981">
    <property type="term" value="P:mitochondrial respiratory chain complex I assembly"/>
    <property type="evidence" value="ECO:0007669"/>
    <property type="project" value="TreeGrafter"/>
</dbReference>
<accession>A0A9D4U7T7</accession>
<evidence type="ECO:0000256" key="4">
    <source>
        <dbReference type="ARBA" id="ARBA00023128"/>
    </source>
</evidence>
<comment type="similarity">
    <text evidence="6">Belongs to the NDUFAF6 family.</text>
</comment>
<evidence type="ECO:0000313" key="8">
    <source>
        <dbReference type="Proteomes" id="UP000886520"/>
    </source>
</evidence>